<dbReference type="InterPro" id="IPR009057">
    <property type="entry name" value="Homeodomain-like_sf"/>
</dbReference>
<evidence type="ECO:0000313" key="5">
    <source>
        <dbReference type="EMBL" id="QLL64385.1"/>
    </source>
</evidence>
<proteinExistence type="predicted"/>
<accession>A0A859QM10</accession>
<dbReference type="AlphaFoldDB" id="A0A859QM10"/>
<dbReference type="InterPro" id="IPR050204">
    <property type="entry name" value="AraC_XylS_family_regulators"/>
</dbReference>
<evidence type="ECO:0000313" key="6">
    <source>
        <dbReference type="Proteomes" id="UP000510721"/>
    </source>
</evidence>
<dbReference type="PANTHER" id="PTHR46796:SF12">
    <property type="entry name" value="HTH-TYPE DNA-BINDING TRANSCRIPTIONAL ACTIVATOR EUTR"/>
    <property type="match status" value="1"/>
</dbReference>
<dbReference type="PANTHER" id="PTHR46796">
    <property type="entry name" value="HTH-TYPE TRANSCRIPTIONAL ACTIVATOR RHAS-RELATED"/>
    <property type="match status" value="1"/>
</dbReference>
<evidence type="ECO:0000256" key="3">
    <source>
        <dbReference type="ARBA" id="ARBA00023163"/>
    </source>
</evidence>
<dbReference type="InterPro" id="IPR018062">
    <property type="entry name" value="HTH_AraC-typ_CS"/>
</dbReference>
<dbReference type="Gene3D" id="1.10.10.60">
    <property type="entry name" value="Homeodomain-like"/>
    <property type="match status" value="1"/>
</dbReference>
<dbReference type="PROSITE" id="PS01124">
    <property type="entry name" value="HTH_ARAC_FAMILY_2"/>
    <property type="match status" value="1"/>
</dbReference>
<dbReference type="Pfam" id="PF12833">
    <property type="entry name" value="HTH_18"/>
    <property type="match status" value="1"/>
</dbReference>
<dbReference type="Proteomes" id="UP000510721">
    <property type="component" value="Plasmid pEmeITTGR7b"/>
</dbReference>
<dbReference type="SMART" id="SM00342">
    <property type="entry name" value="HTH_ARAC"/>
    <property type="match status" value="1"/>
</dbReference>
<dbReference type="EMBL" id="CP041240">
    <property type="protein sequence ID" value="QLL64385.1"/>
    <property type="molecule type" value="Genomic_DNA"/>
</dbReference>
<evidence type="ECO:0000259" key="4">
    <source>
        <dbReference type="PROSITE" id="PS01124"/>
    </source>
</evidence>
<keyword evidence="2" id="KW-0238">DNA-binding</keyword>
<protein>
    <submittedName>
        <fullName evidence="5">Helix-turn-helix transcriptional regulator</fullName>
    </submittedName>
</protein>
<dbReference type="KEGG" id="emx:FKV68_23435"/>
<keyword evidence="1" id="KW-0805">Transcription regulation</keyword>
<keyword evidence="3" id="KW-0804">Transcription</keyword>
<organism evidence="5 6">
    <name type="scientific">Sinorhizobium mexicanum</name>
    <dbReference type="NCBI Taxonomy" id="375549"/>
    <lineage>
        <taxon>Bacteria</taxon>
        <taxon>Pseudomonadati</taxon>
        <taxon>Pseudomonadota</taxon>
        <taxon>Alphaproteobacteria</taxon>
        <taxon>Hyphomicrobiales</taxon>
        <taxon>Rhizobiaceae</taxon>
        <taxon>Sinorhizobium/Ensifer group</taxon>
        <taxon>Sinorhizobium</taxon>
    </lineage>
</organism>
<dbReference type="GO" id="GO:0043565">
    <property type="term" value="F:sequence-specific DNA binding"/>
    <property type="evidence" value="ECO:0007669"/>
    <property type="project" value="InterPro"/>
</dbReference>
<sequence>MSVLRSTGFEASSNDAIRRNLDAVEPTWRWTITAHSDEDCSLKFRRQYLHSSSIVTVKHSVGIGAVARRNTARVSIYFVLAGAIEIGDRATRKVLSIPANHVASACESSGKRLAIEPHSSWLAFHIPEPTLRRHFEDLTGRPYVQEFVLPPIRFCEGDGLGLYRTLRQAEEDLSSASSEERPLLAKAYQQLALAKLFAKTPHNLAEAFGRGTLSDAPRQLLKAEAFMRENLSNPITIDDLAVAAGCSPRALQRMFRSYRGDSPIGILCSYRLAAAHGAIRAGRMTSITDLAMSLQFSNPSRFSVLYKRAYGCSPSATLRFERDEGEMENSENDDLRS</sequence>
<feature type="domain" description="HTH araC/xylS-type" evidence="4">
    <location>
        <begin position="221"/>
        <end position="320"/>
    </location>
</feature>
<keyword evidence="5" id="KW-0614">Plasmid</keyword>
<geneLocation type="plasmid" evidence="6">
    <name>pemeittgr7b</name>
</geneLocation>
<dbReference type="PROSITE" id="PS00041">
    <property type="entry name" value="HTH_ARAC_FAMILY_1"/>
    <property type="match status" value="1"/>
</dbReference>
<keyword evidence="6" id="KW-1185">Reference proteome</keyword>
<evidence type="ECO:0000256" key="2">
    <source>
        <dbReference type="ARBA" id="ARBA00023125"/>
    </source>
</evidence>
<evidence type="ECO:0000256" key="1">
    <source>
        <dbReference type="ARBA" id="ARBA00023015"/>
    </source>
</evidence>
<reference evidence="5 6" key="1">
    <citation type="submission" date="2019-06" db="EMBL/GenBank/DDBJ databases">
        <title>Complete genome sequence of Ensifer mexicanus ITTG R7 isolated from nodules of Acacia angustissima (Mill.) Kuntze.</title>
        <authorList>
            <person name="Rincon-Rosales R."/>
            <person name="Rogel M.A."/>
            <person name="Guerrero G."/>
            <person name="Rincon-Molina C.I."/>
            <person name="Lopez-Lopez A."/>
            <person name="Martinez-Romero E."/>
        </authorList>
    </citation>
    <scope>NUCLEOTIDE SEQUENCE [LARGE SCALE GENOMIC DNA]</scope>
    <source>
        <strain evidence="5 6">ITTG R7</strain>
        <plasmid evidence="6">pemeittgr7b</plasmid>
    </source>
</reference>
<dbReference type="GO" id="GO:0003700">
    <property type="term" value="F:DNA-binding transcription factor activity"/>
    <property type="evidence" value="ECO:0007669"/>
    <property type="project" value="InterPro"/>
</dbReference>
<name>A0A859QM10_9HYPH</name>
<dbReference type="SUPFAM" id="SSF46689">
    <property type="entry name" value="Homeodomain-like"/>
    <property type="match status" value="2"/>
</dbReference>
<dbReference type="InterPro" id="IPR018060">
    <property type="entry name" value="HTH_AraC"/>
</dbReference>
<gene>
    <name evidence="5" type="ORF">FKV68_23435</name>
</gene>